<dbReference type="Proteomes" id="UP000221247">
    <property type="component" value="Segment"/>
</dbReference>
<sequence length="67" mass="7250">MLAFLLPLASKIISDAVAKIPENEELGEKLVEICLVILGKAVKLTKTDMDDQLLEVVTKAIAAREGE</sequence>
<evidence type="ECO:0008006" key="3">
    <source>
        <dbReference type="Google" id="ProtNLM"/>
    </source>
</evidence>
<name>A0A222YXK7_9CAUD</name>
<dbReference type="GeneID" id="54981503"/>
<dbReference type="KEGG" id="vg:54981503"/>
<organism evidence="1 2">
    <name type="scientific">Synechococcus phage Bellamy</name>
    <dbReference type="NCBI Taxonomy" id="2023996"/>
    <lineage>
        <taxon>Viruses</taxon>
        <taxon>Duplodnaviria</taxon>
        <taxon>Heunggongvirae</taxon>
        <taxon>Uroviricota</taxon>
        <taxon>Caudoviricetes</taxon>
        <taxon>Pantevenvirales</taxon>
        <taxon>Kyanoviridae</taxon>
        <taxon>Bellamyvirus</taxon>
        <taxon>Bellamyvirus bellamy</taxon>
    </lineage>
</organism>
<dbReference type="EMBL" id="MF351863">
    <property type="protein sequence ID" value="ASR76216.1"/>
    <property type="molecule type" value="Genomic_DNA"/>
</dbReference>
<evidence type="ECO:0000313" key="2">
    <source>
        <dbReference type="Proteomes" id="UP000221247"/>
    </source>
</evidence>
<proteinExistence type="predicted"/>
<accession>A0A222YXK7</accession>
<dbReference type="RefSeq" id="YP_009791329.1">
    <property type="nucleotide sequence ID" value="NC_047838.1"/>
</dbReference>
<keyword evidence="2" id="KW-1185">Reference proteome</keyword>
<protein>
    <recommendedName>
        <fullName evidence="3">Gp187</fullName>
    </recommendedName>
</protein>
<gene>
    <name evidence="1" type="primary">173</name>
    <name evidence="1" type="ORF">PBI_BELLAMY_173</name>
</gene>
<reference evidence="1 2" key="1">
    <citation type="submission" date="2017-06" db="EMBL/GenBank/DDBJ databases">
        <authorList>
            <person name="Kim H.J."/>
            <person name="Triplett B.A."/>
        </authorList>
    </citation>
    <scope>NUCLEOTIDE SEQUENCE [LARGE SCALE GENOMIC DNA]</scope>
</reference>
<evidence type="ECO:0000313" key="1">
    <source>
        <dbReference type="EMBL" id="ASR76216.1"/>
    </source>
</evidence>